<name>A0ABD1YCY3_9MARC</name>
<gene>
    <name evidence="1" type="ORF">R1flu_003762</name>
</gene>
<dbReference type="Proteomes" id="UP001605036">
    <property type="component" value="Unassembled WGS sequence"/>
</dbReference>
<dbReference type="AlphaFoldDB" id="A0ABD1YCY3"/>
<protein>
    <submittedName>
        <fullName evidence="1">Uncharacterized protein</fullName>
    </submittedName>
</protein>
<accession>A0ABD1YCY3</accession>
<evidence type="ECO:0000313" key="2">
    <source>
        <dbReference type="Proteomes" id="UP001605036"/>
    </source>
</evidence>
<organism evidence="1 2">
    <name type="scientific">Riccia fluitans</name>
    <dbReference type="NCBI Taxonomy" id="41844"/>
    <lineage>
        <taxon>Eukaryota</taxon>
        <taxon>Viridiplantae</taxon>
        <taxon>Streptophyta</taxon>
        <taxon>Embryophyta</taxon>
        <taxon>Marchantiophyta</taxon>
        <taxon>Marchantiopsida</taxon>
        <taxon>Marchantiidae</taxon>
        <taxon>Marchantiales</taxon>
        <taxon>Ricciaceae</taxon>
        <taxon>Riccia</taxon>
    </lineage>
</organism>
<reference evidence="1 2" key="1">
    <citation type="submission" date="2024-09" db="EMBL/GenBank/DDBJ databases">
        <title>Chromosome-scale assembly of Riccia fluitans.</title>
        <authorList>
            <person name="Paukszto L."/>
            <person name="Sawicki J."/>
            <person name="Karawczyk K."/>
            <person name="Piernik-Szablinska J."/>
            <person name="Szczecinska M."/>
            <person name="Mazdziarz M."/>
        </authorList>
    </citation>
    <scope>NUCLEOTIDE SEQUENCE [LARGE SCALE GENOMIC DNA]</scope>
    <source>
        <strain evidence="1">Rf_01</strain>
        <tissue evidence="1">Aerial parts of the thallus</tissue>
    </source>
</reference>
<keyword evidence="2" id="KW-1185">Reference proteome</keyword>
<dbReference type="EMBL" id="JBHFFA010000006">
    <property type="protein sequence ID" value="KAL2623557.1"/>
    <property type="molecule type" value="Genomic_DNA"/>
</dbReference>
<evidence type="ECO:0000313" key="1">
    <source>
        <dbReference type="EMBL" id="KAL2623557.1"/>
    </source>
</evidence>
<proteinExistence type="predicted"/>
<comment type="caution">
    <text evidence="1">The sequence shown here is derived from an EMBL/GenBank/DDBJ whole genome shotgun (WGS) entry which is preliminary data.</text>
</comment>
<sequence length="84" mass="9063">MRPARSSTNDEGFAVVFKLVAKKDRRLADLGAEPVVPKGLGDDQHRSCTASLARRLDGTSESMDYAGNCLRHAETTLIESEGGE</sequence>